<evidence type="ECO:0000256" key="1">
    <source>
        <dbReference type="SAM" id="MobiDB-lite"/>
    </source>
</evidence>
<accession>A0A073K9L2</accession>
<dbReference type="eggNOG" id="ENOG5033P24">
    <property type="taxonomic scope" value="Bacteria"/>
</dbReference>
<feature type="region of interest" description="Disordered" evidence="1">
    <location>
        <begin position="233"/>
        <end position="312"/>
    </location>
</feature>
<dbReference type="STRING" id="574375.AZF08_20160"/>
<gene>
    <name evidence="2" type="ORF">BAGA_05920</name>
</gene>
<dbReference type="Proteomes" id="UP000027778">
    <property type="component" value="Unassembled WGS sequence"/>
</dbReference>
<sequence length="499" mass="57230">MKLVDKDILRLPVKFEQVSNVLDDRFVRTKIYIAHEGENRNRCIFTKEILESMIPSLANVPILGYIAVDELGNDDFKGHEEALMVENNEFKIKYLGHAYGVIPEDNNARFETRYGEDGVEREYLVADGILWRKFPEVEEIFDRDGGFKSQSMELQHSSVKGYQDEHGLFVFTQAKFEGLCILGEGVTPAMISSTIEKFSFADKFQTELSAMLTEFNAHFTTTSKEGEKVTKVIDNPENTEPQVQELEVTEPVALEPETDFAKKAKKDEDEDKDKGKDSETDDETSNEDPEEPETEDDDEDEEKGKKKPKKFSRTFELSHDDIRSGIYNALSSHNDFQDSWMWVSKVYDNHAIVEDADSGKYFKVNYVKHENAVSIGEHEELFPMFLSASEKNSIDATRNNFEALETEVTSLREFKSNIELAEKEQKLSQYSASLSKEEFQTIKDNLTNFSMDDIEKEIGFMLLKKNHFSAQPEETHNRVPVTNTENSFQYGGLSTYFSK</sequence>
<feature type="compositionally biased region" description="Basic and acidic residues" evidence="1">
    <location>
        <begin position="259"/>
        <end position="278"/>
    </location>
</feature>
<evidence type="ECO:0000313" key="2">
    <source>
        <dbReference type="EMBL" id="KEK23954.1"/>
    </source>
</evidence>
<comment type="caution">
    <text evidence="2">The sequence shown here is derived from an EMBL/GenBank/DDBJ whole genome shotgun (WGS) entry which is preliminary data.</text>
</comment>
<feature type="compositionally biased region" description="Acidic residues" evidence="1">
    <location>
        <begin position="279"/>
        <end position="301"/>
    </location>
</feature>
<dbReference type="OrthoDB" id="2329786at2"/>
<evidence type="ECO:0000313" key="3">
    <source>
        <dbReference type="Proteomes" id="UP000027778"/>
    </source>
</evidence>
<dbReference type="AlphaFoldDB" id="A0A073K9L2"/>
<protein>
    <submittedName>
        <fullName evidence="2">Uncharacterized protein</fullName>
    </submittedName>
</protein>
<reference evidence="2 3" key="1">
    <citation type="submission" date="2014-06" db="EMBL/GenBank/DDBJ databases">
        <title>Draft genome sequence of Bacillus gaemokensis JCM 15801 (MCCC 1A00707).</title>
        <authorList>
            <person name="Lai Q."/>
            <person name="Liu Y."/>
            <person name="Shao Z."/>
        </authorList>
    </citation>
    <scope>NUCLEOTIDE SEQUENCE [LARGE SCALE GENOMIC DNA]</scope>
    <source>
        <strain evidence="2 3">JCM 15801</strain>
    </source>
</reference>
<dbReference type="EMBL" id="JOTM01000011">
    <property type="protein sequence ID" value="KEK23954.1"/>
    <property type="molecule type" value="Genomic_DNA"/>
</dbReference>
<name>A0A073K9L2_9BACI</name>
<organism evidence="2 3">
    <name type="scientific">Bacillus gaemokensis</name>
    <dbReference type="NCBI Taxonomy" id="574375"/>
    <lineage>
        <taxon>Bacteria</taxon>
        <taxon>Bacillati</taxon>
        <taxon>Bacillota</taxon>
        <taxon>Bacilli</taxon>
        <taxon>Bacillales</taxon>
        <taxon>Bacillaceae</taxon>
        <taxon>Bacillus</taxon>
        <taxon>Bacillus cereus group</taxon>
    </lineage>
</organism>
<proteinExistence type="predicted"/>
<keyword evidence="3" id="KW-1185">Reference proteome</keyword>